<evidence type="ECO:0000256" key="6">
    <source>
        <dbReference type="ARBA" id="ARBA00022771"/>
    </source>
</evidence>
<keyword evidence="3" id="KW-0235">DNA replication</keyword>
<feature type="domain" description="SF3 helicase" evidence="16">
    <location>
        <begin position="644"/>
        <end position="830"/>
    </location>
</feature>
<evidence type="ECO:0000256" key="9">
    <source>
        <dbReference type="ARBA" id="ARBA00022840"/>
    </source>
</evidence>
<keyword evidence="10" id="KW-0238">DNA-binding</keyword>
<dbReference type="InterPro" id="IPR037102">
    <property type="entry name" value="Znf_lg_T-Ag_D1_dom_sf"/>
</dbReference>
<dbReference type="InterPro" id="IPR017910">
    <property type="entry name" value="Znf_lg_T-Ag_D1-typ"/>
</dbReference>
<dbReference type="InterPro" id="IPR036869">
    <property type="entry name" value="J_dom_sf"/>
</dbReference>
<dbReference type="InterPro" id="IPR003133">
    <property type="entry name" value="T_Ag_DNA-bd"/>
</dbReference>
<feature type="compositionally biased region" description="Polar residues" evidence="15">
    <location>
        <begin position="316"/>
        <end position="335"/>
    </location>
</feature>
<keyword evidence="7" id="KW-0347">Helicase</keyword>
<keyword evidence="4" id="KW-0479">Metal-binding</keyword>
<evidence type="ECO:0000256" key="10">
    <source>
        <dbReference type="ARBA" id="ARBA00023125"/>
    </source>
</evidence>
<dbReference type="SUPFAM" id="SSF55464">
    <property type="entry name" value="Origin of replication-binding domain, RBD-like"/>
    <property type="match status" value="1"/>
</dbReference>
<evidence type="ECO:0000256" key="11">
    <source>
        <dbReference type="ARBA" id="ARBA00023235"/>
    </source>
</evidence>
<evidence type="ECO:0000259" key="17">
    <source>
        <dbReference type="PROSITE" id="PS51341"/>
    </source>
</evidence>
<dbReference type="EMBL" id="BK011017">
    <property type="protein sequence ID" value="DAC81171.1"/>
    <property type="molecule type" value="Genomic_DNA"/>
</dbReference>
<comment type="subcellular location">
    <subcellularLocation>
        <location evidence="1">Host cell</location>
    </subcellularLocation>
</comment>
<dbReference type="GO" id="GO:0003688">
    <property type="term" value="F:DNA replication origin binding"/>
    <property type="evidence" value="ECO:0007669"/>
    <property type="project" value="InterPro"/>
</dbReference>
<dbReference type="Gene3D" id="3.40.1310.20">
    <property type="match status" value="1"/>
</dbReference>
<feature type="compositionally biased region" description="Low complexity" evidence="15">
    <location>
        <begin position="269"/>
        <end position="282"/>
    </location>
</feature>
<feature type="compositionally biased region" description="Polar residues" evidence="15">
    <location>
        <begin position="127"/>
        <end position="142"/>
    </location>
</feature>
<comment type="catalytic activity">
    <reaction evidence="12">
        <text>Couples ATP hydrolysis with the unwinding of duplex DNA by translocating in the 3'-5' direction.</text>
        <dbReference type="EC" id="5.6.2.4"/>
    </reaction>
</comment>
<evidence type="ECO:0000256" key="14">
    <source>
        <dbReference type="ARBA" id="ARBA00048988"/>
    </source>
</evidence>
<reference evidence="18" key="1">
    <citation type="journal article" date="2020" name="J. ISSAAS">
        <title>Identification of Adomavirus Virion Proteins.</title>
        <authorList>
            <person name="Welch N.L."/>
            <person name="Tisza M.J."/>
            <person name="Starrett G.J."/>
            <person name="Belford A.K."/>
            <person name="Pastrana D.V."/>
            <person name="Pang Y.-Y.S."/>
            <person name="Schiller J.T."/>
            <person name="An P."/>
            <person name="Cantolupo P.G."/>
            <person name="Pipas J.M."/>
            <person name="Koda S."/>
            <person name="Subramaniam K."/>
            <person name="Waltzek T.B."/>
            <person name="Bian C."/>
            <person name="Shi Q."/>
            <person name="Ruan Z."/>
            <person name="Ng T.F.F."/>
            <person name="Buck C.B."/>
        </authorList>
    </citation>
    <scope>NUCLEOTIDE SEQUENCE</scope>
    <source>
        <strain evidence="18">4332</strain>
    </source>
</reference>
<feature type="compositionally biased region" description="Pro residues" evidence="15">
    <location>
        <begin position="226"/>
        <end position="235"/>
    </location>
</feature>
<dbReference type="Pfam" id="PF02217">
    <property type="entry name" value="T_Ag_DNA_bind"/>
    <property type="match status" value="1"/>
</dbReference>
<keyword evidence="11" id="KW-0413">Isomerase</keyword>
<sequence>MERAVRKKALVTFFNQHGANLPLFSATEAQLKKTYHYFARAFHPDKTDGNAEKQEILKYMTGLWTDYQATDPDPPEPNSPQQPNWTNSPEQPNWTWSDDDEEEEESSSRKNDSEEDESDEEMARPIISSSESEGSNTPVISSDEQEAEQENFNSGQQADSIIISSGDEDEEAPVPPFSSTHEDTYDDLFDNEETTNSYREWFFSPEGPSPPEDAPGPSHEDAPGPSHTPPRPKTPPQQRKHGYPLFTPPGPPRPPRHWSRSRSPRSRAESSSQRPSSTRGSPTGFFSERSRCSQRRRARTRAGPWQQSSRFERDSGFSQSHSRFSTPPESQCGTPPQSPREDNPLDESARQRSPSSPNLETPKRPRSQRGRTSTPERGEEPEIPYVLKQFLSKATSSHATVPGFLLYYSKVKAHQVQEALPDIGSVRGSGVYKLKGCSDQTMYVHAVMFETTHRLTRVRNVLQDLFTASRFTCGVVMNKSWDKLIHYLRSDECETVKDKCNHPSCEESDSFNRSTSTQGLEFDCQLLNEWALVMGFTDSIAVLGFYDKMAQPIRTCKKCENSCQNDMLNAKSHAHLHEKHYVNAKLFGKLKDKKKFCQNAVNTVLGDLRVRCHELTGHSFYRERLGEIIRELDESEPSSHHCYVAAQCMLYILGWQADLFMSIVYDALVFAEPKRRWLIFKGPFNSGKTTTANALLSFFGGRSLNINTNSLDRGVNPFELGRAINQRIVVFEDLKGHPEPGAPPDLMPGRGWQLLDDLRDYLDGCIPVGLQRKHQDAVDQIFPPGIITTNEYLVPSSVWARIKRMMVFHKDSRVSYFMTKYKTSAYFLSDRKTLVLAMCIASKCHFNNPRLTSDEEEEAGRRWQPAQVHKQYKTHTLFSMYYIGKKVLHIGLKVHKMYYIDLKCKDMYENVLHSLVRYIDMYYKGGPKGLNPFRPKIIYGLNGLNNLGQCKILLY</sequence>
<keyword evidence="5" id="KW-0547">Nucleotide-binding</keyword>
<dbReference type="GO" id="GO:0005524">
    <property type="term" value="F:ATP binding"/>
    <property type="evidence" value="ECO:0007669"/>
    <property type="project" value="UniProtKB-KW"/>
</dbReference>
<comment type="catalytic activity">
    <reaction evidence="14">
        <text>ATP + H2O = ADP + phosphate + H(+)</text>
        <dbReference type="Rhea" id="RHEA:13065"/>
        <dbReference type="ChEBI" id="CHEBI:15377"/>
        <dbReference type="ChEBI" id="CHEBI:15378"/>
        <dbReference type="ChEBI" id="CHEBI:30616"/>
        <dbReference type="ChEBI" id="CHEBI:43474"/>
        <dbReference type="ChEBI" id="CHEBI:456216"/>
        <dbReference type="EC" id="5.6.2.4"/>
    </reaction>
</comment>
<dbReference type="InterPro" id="IPR014015">
    <property type="entry name" value="Helicase_SF3_DNA-vir"/>
</dbReference>
<evidence type="ECO:0000259" key="16">
    <source>
        <dbReference type="PROSITE" id="PS51206"/>
    </source>
</evidence>
<feature type="compositionally biased region" description="Acidic residues" evidence="15">
    <location>
        <begin position="184"/>
        <end position="193"/>
    </location>
</feature>
<dbReference type="SUPFAM" id="SSF46565">
    <property type="entry name" value="Chaperone J-domain"/>
    <property type="match status" value="1"/>
</dbReference>
<feature type="compositionally biased region" description="Polar residues" evidence="15">
    <location>
        <begin position="85"/>
        <end position="96"/>
    </location>
</feature>
<evidence type="ECO:0000256" key="15">
    <source>
        <dbReference type="SAM" id="MobiDB-lite"/>
    </source>
</evidence>
<evidence type="ECO:0000256" key="1">
    <source>
        <dbReference type="ARBA" id="ARBA00004340"/>
    </source>
</evidence>
<dbReference type="InterPro" id="IPR027417">
    <property type="entry name" value="P-loop_NTPase"/>
</dbReference>
<evidence type="ECO:0000256" key="7">
    <source>
        <dbReference type="ARBA" id="ARBA00022806"/>
    </source>
</evidence>
<dbReference type="PROSITE" id="PS51206">
    <property type="entry name" value="SF3_HELICASE_1"/>
    <property type="match status" value="1"/>
</dbReference>
<keyword evidence="6" id="KW-0863">Zinc-finger</keyword>
<dbReference type="EC" id="5.6.2.4" evidence="13"/>
<dbReference type="PROSITE" id="PS51341">
    <property type="entry name" value="ZF_LTAG_D1"/>
    <property type="match status" value="1"/>
</dbReference>
<keyword evidence="8" id="KW-0862">Zinc</keyword>
<keyword evidence="9" id="KW-0067">ATP-binding</keyword>
<evidence type="ECO:0000256" key="2">
    <source>
        <dbReference type="ARBA" id="ARBA00022553"/>
    </source>
</evidence>
<dbReference type="Gene3D" id="3.40.50.300">
    <property type="entry name" value="P-loop containing nucleotide triphosphate hydrolases"/>
    <property type="match status" value="1"/>
</dbReference>
<dbReference type="GO" id="GO:0043138">
    <property type="term" value="F:3'-5' DNA helicase activity"/>
    <property type="evidence" value="ECO:0007669"/>
    <property type="project" value="UniProtKB-EC"/>
</dbReference>
<dbReference type="Gene3D" id="1.10.10.510">
    <property type="entry name" value="Zinc finger, large T-antigen D1 domain"/>
    <property type="match status" value="1"/>
</dbReference>
<organism evidence="18">
    <name type="scientific">Carp adomavirus</name>
    <dbReference type="NCBI Taxonomy" id="2609874"/>
    <lineage>
        <taxon>Viruses</taxon>
        <taxon>Adomaviruses</taxon>
    </lineage>
</organism>
<evidence type="ECO:0000256" key="3">
    <source>
        <dbReference type="ARBA" id="ARBA00022705"/>
    </source>
</evidence>
<protein>
    <recommendedName>
        <fullName evidence="13">DNA 3'-5' helicase</fullName>
        <ecNumber evidence="13">5.6.2.4</ecNumber>
    </recommendedName>
</protein>
<evidence type="ECO:0000256" key="12">
    <source>
        <dbReference type="ARBA" id="ARBA00034617"/>
    </source>
</evidence>
<feature type="compositionally biased region" description="Basic residues" evidence="15">
    <location>
        <begin position="254"/>
        <end position="265"/>
    </location>
</feature>
<dbReference type="Pfam" id="PF06431">
    <property type="entry name" value="Polyoma_lg_T_C"/>
    <property type="match status" value="1"/>
</dbReference>
<evidence type="ECO:0000256" key="8">
    <source>
        <dbReference type="ARBA" id="ARBA00022833"/>
    </source>
</evidence>
<dbReference type="InterPro" id="IPR010932">
    <property type="entry name" value="Lg_T_Ag_Polyomavir_C"/>
</dbReference>
<dbReference type="GO" id="GO:0043657">
    <property type="term" value="C:host cell"/>
    <property type="evidence" value="ECO:0007669"/>
    <property type="project" value="UniProtKB-SubCell"/>
</dbReference>
<accession>A0A6F9FAA7</accession>
<feature type="compositionally biased region" description="Basic and acidic residues" evidence="15">
    <location>
        <begin position="339"/>
        <end position="350"/>
    </location>
</feature>
<name>A0A6F9FAA7_9VIRU</name>
<keyword evidence="7" id="KW-0378">Hydrolase</keyword>
<keyword evidence="2" id="KW-0597">Phosphoprotein</keyword>
<evidence type="ECO:0000256" key="5">
    <source>
        <dbReference type="ARBA" id="ARBA00022741"/>
    </source>
</evidence>
<dbReference type="SUPFAM" id="SSF52540">
    <property type="entry name" value="P-loop containing nucleoside triphosphate hydrolases"/>
    <property type="match status" value="1"/>
</dbReference>
<feature type="compositionally biased region" description="Polar residues" evidence="15">
    <location>
        <begin position="150"/>
        <end position="163"/>
    </location>
</feature>
<dbReference type="Gene3D" id="1.20.1050.70">
    <property type="entry name" value="Large T antigen, SV40, domain 3"/>
    <property type="match status" value="1"/>
</dbReference>
<evidence type="ECO:0000256" key="4">
    <source>
        <dbReference type="ARBA" id="ARBA00022723"/>
    </source>
</evidence>
<dbReference type="GO" id="GO:0006260">
    <property type="term" value="P:DNA replication"/>
    <property type="evidence" value="ECO:0007669"/>
    <property type="project" value="UniProtKB-KW"/>
</dbReference>
<dbReference type="GO" id="GO:0008270">
    <property type="term" value="F:zinc ion binding"/>
    <property type="evidence" value="ECO:0007669"/>
    <property type="project" value="UniProtKB-KW"/>
</dbReference>
<evidence type="ECO:0000256" key="13">
    <source>
        <dbReference type="ARBA" id="ARBA00034808"/>
    </source>
</evidence>
<evidence type="ECO:0000313" key="18">
    <source>
        <dbReference type="EMBL" id="DAC81171.1"/>
    </source>
</evidence>
<feature type="domain" description="T-ag D1-type" evidence="17">
    <location>
        <begin position="519"/>
        <end position="617"/>
    </location>
</feature>
<proteinExistence type="predicted"/>
<feature type="region of interest" description="Disordered" evidence="15">
    <location>
        <begin position="66"/>
        <end position="381"/>
    </location>
</feature>